<keyword evidence="3" id="KW-1185">Reference proteome</keyword>
<dbReference type="EMBL" id="JAQOMS010000002">
    <property type="protein sequence ID" value="MDC2889342.1"/>
    <property type="molecule type" value="Genomic_DNA"/>
</dbReference>
<dbReference type="SMART" id="SM00052">
    <property type="entry name" value="EAL"/>
    <property type="match status" value="1"/>
</dbReference>
<dbReference type="Proteomes" id="UP001528411">
    <property type="component" value="Unassembled WGS sequence"/>
</dbReference>
<protein>
    <submittedName>
        <fullName evidence="2">EAL domain-containing protein</fullName>
    </submittedName>
</protein>
<comment type="caution">
    <text evidence="2">The sequence shown here is derived from an EMBL/GenBank/DDBJ whole genome shotgun (WGS) entry which is preliminary data.</text>
</comment>
<evidence type="ECO:0000313" key="2">
    <source>
        <dbReference type="EMBL" id="MDC2889342.1"/>
    </source>
</evidence>
<proteinExistence type="predicted"/>
<dbReference type="PANTHER" id="PTHR33121:SF70">
    <property type="entry name" value="SIGNALING PROTEIN YKOW"/>
    <property type="match status" value="1"/>
</dbReference>
<evidence type="ECO:0000259" key="1">
    <source>
        <dbReference type="PROSITE" id="PS50883"/>
    </source>
</evidence>
<dbReference type="PROSITE" id="PS50883">
    <property type="entry name" value="EAL"/>
    <property type="match status" value="1"/>
</dbReference>
<organism evidence="2 3">
    <name type="scientific">Psychrosphaera algicola</name>
    <dbReference type="NCBI Taxonomy" id="3023714"/>
    <lineage>
        <taxon>Bacteria</taxon>
        <taxon>Pseudomonadati</taxon>
        <taxon>Pseudomonadota</taxon>
        <taxon>Gammaproteobacteria</taxon>
        <taxon>Alteromonadales</taxon>
        <taxon>Pseudoalteromonadaceae</taxon>
        <taxon>Psychrosphaera</taxon>
    </lineage>
</organism>
<name>A0ABT5FFF8_9GAMM</name>
<sequence>MTIELTESCIVDNLLIAQEITTRLRLLGCSVSIDDYGTGYSTMKQLTEFPFQELKVDRQYIADCHINTENQAIIKSVVEMAHALGMTVIAEGVETKQELAFVKEAGIEVVQGYYYSKPYVWA</sequence>
<dbReference type="PANTHER" id="PTHR33121">
    <property type="entry name" value="CYCLIC DI-GMP PHOSPHODIESTERASE PDEF"/>
    <property type="match status" value="1"/>
</dbReference>
<dbReference type="CDD" id="cd01948">
    <property type="entry name" value="EAL"/>
    <property type="match status" value="1"/>
</dbReference>
<accession>A0ABT5FFF8</accession>
<gene>
    <name evidence="2" type="ORF">PN838_11815</name>
</gene>
<dbReference type="Pfam" id="PF00563">
    <property type="entry name" value="EAL"/>
    <property type="match status" value="1"/>
</dbReference>
<dbReference type="InterPro" id="IPR001633">
    <property type="entry name" value="EAL_dom"/>
</dbReference>
<dbReference type="InterPro" id="IPR050706">
    <property type="entry name" value="Cyclic-di-GMP_PDE-like"/>
</dbReference>
<reference evidence="2 3" key="1">
    <citation type="submission" date="2023-01" db="EMBL/GenBank/DDBJ databases">
        <title>Psychrosphaera sp. nov., isolated from marine algae.</title>
        <authorList>
            <person name="Bayburt H."/>
            <person name="Choi B.J."/>
            <person name="Kim J.M."/>
            <person name="Choi D.G."/>
            <person name="Jeon C.O."/>
        </authorList>
    </citation>
    <scope>NUCLEOTIDE SEQUENCE [LARGE SCALE GENOMIC DNA]</scope>
    <source>
        <strain evidence="2 3">G1-22</strain>
    </source>
</reference>
<evidence type="ECO:0000313" key="3">
    <source>
        <dbReference type="Proteomes" id="UP001528411"/>
    </source>
</evidence>
<dbReference type="InterPro" id="IPR035919">
    <property type="entry name" value="EAL_sf"/>
</dbReference>
<dbReference type="SUPFAM" id="SSF141868">
    <property type="entry name" value="EAL domain-like"/>
    <property type="match status" value="1"/>
</dbReference>
<feature type="domain" description="EAL" evidence="1">
    <location>
        <begin position="1"/>
        <end position="122"/>
    </location>
</feature>
<dbReference type="Gene3D" id="3.20.20.450">
    <property type="entry name" value="EAL domain"/>
    <property type="match status" value="1"/>
</dbReference>